<dbReference type="GO" id="GO:0005524">
    <property type="term" value="F:ATP binding"/>
    <property type="evidence" value="ECO:0007669"/>
    <property type="project" value="InterPro"/>
</dbReference>
<dbReference type="Gene3D" id="1.10.510.10">
    <property type="entry name" value="Transferase(Phosphotransferase) domain 1"/>
    <property type="match status" value="1"/>
</dbReference>
<dbReference type="PANTHER" id="PTHR26392">
    <property type="entry name" value="MITOGEN-ACTIVATED PROTEIN KINASE KINASE KINASE 7-RELATED"/>
    <property type="match status" value="1"/>
</dbReference>
<dbReference type="EMBL" id="QKWP01000499">
    <property type="protein sequence ID" value="RIB19053.1"/>
    <property type="molecule type" value="Genomic_DNA"/>
</dbReference>
<evidence type="ECO:0000259" key="1">
    <source>
        <dbReference type="PROSITE" id="PS50011"/>
    </source>
</evidence>
<feature type="domain" description="Protein kinase" evidence="1">
    <location>
        <begin position="1"/>
        <end position="111"/>
    </location>
</feature>
<accession>A0A397VGN5</accession>
<dbReference type="AlphaFoldDB" id="A0A397VGN5"/>
<dbReference type="InterPro" id="IPR011009">
    <property type="entry name" value="Kinase-like_dom_sf"/>
</dbReference>
<dbReference type="SUPFAM" id="SSF56112">
    <property type="entry name" value="Protein kinase-like (PK-like)"/>
    <property type="match status" value="1"/>
</dbReference>
<dbReference type="Pfam" id="PF00069">
    <property type="entry name" value="Pkinase"/>
    <property type="match status" value="1"/>
</dbReference>
<comment type="caution">
    <text evidence="2">The sequence shown here is derived from an EMBL/GenBank/DDBJ whole genome shotgun (WGS) entry which is preliminary data.</text>
</comment>
<evidence type="ECO:0000313" key="3">
    <source>
        <dbReference type="Proteomes" id="UP000266673"/>
    </source>
</evidence>
<gene>
    <name evidence="2" type="ORF">C2G38_2036393</name>
</gene>
<dbReference type="PANTHER" id="PTHR26392:SF92">
    <property type="entry name" value="PROTEIN KINASE DOMAIN-CONTAINING PROTEIN"/>
    <property type="match status" value="1"/>
</dbReference>
<dbReference type="InterPro" id="IPR000719">
    <property type="entry name" value="Prot_kinase_dom"/>
</dbReference>
<evidence type="ECO:0000313" key="2">
    <source>
        <dbReference type="EMBL" id="RIB19053.1"/>
    </source>
</evidence>
<dbReference type="PROSITE" id="PS50011">
    <property type="entry name" value="PROTEIN_KINASE_DOM"/>
    <property type="match status" value="1"/>
</dbReference>
<organism evidence="2 3">
    <name type="scientific">Gigaspora rosea</name>
    <dbReference type="NCBI Taxonomy" id="44941"/>
    <lineage>
        <taxon>Eukaryota</taxon>
        <taxon>Fungi</taxon>
        <taxon>Fungi incertae sedis</taxon>
        <taxon>Mucoromycota</taxon>
        <taxon>Glomeromycotina</taxon>
        <taxon>Glomeromycetes</taxon>
        <taxon>Diversisporales</taxon>
        <taxon>Gigasporaceae</taxon>
        <taxon>Gigaspora</taxon>
    </lineage>
</organism>
<dbReference type="GO" id="GO:0004672">
    <property type="term" value="F:protein kinase activity"/>
    <property type="evidence" value="ECO:0007669"/>
    <property type="project" value="InterPro"/>
</dbReference>
<protein>
    <recommendedName>
        <fullName evidence="1">Protein kinase domain-containing protein</fullName>
    </recommendedName>
</protein>
<name>A0A397VGN5_9GLOM</name>
<sequence>MDFSTVNIALKSKSIKICGILPYITPEVLDNRQYTKASDIYSFGITMWEILYGKPIPSSKNRNYHFKYKHVTVYDHIFTTIQQSATQLILIKSTGVSRRISFKEYKNGEMICFRDDLQVEEVKFGTAYRMGNCSKSWLTSNPENWSKENFLALKTTLRNCLPHIRYFQISGDNIIDNVKGTGEILGG</sequence>
<reference evidence="2 3" key="1">
    <citation type="submission" date="2018-06" db="EMBL/GenBank/DDBJ databases">
        <title>Comparative genomics reveals the genomic features of Rhizophagus irregularis, R. cerebriforme, R. diaphanum and Gigaspora rosea, and their symbiotic lifestyle signature.</title>
        <authorList>
            <person name="Morin E."/>
            <person name="San Clemente H."/>
            <person name="Chen E.C.H."/>
            <person name="De La Providencia I."/>
            <person name="Hainaut M."/>
            <person name="Kuo A."/>
            <person name="Kohler A."/>
            <person name="Murat C."/>
            <person name="Tang N."/>
            <person name="Roy S."/>
            <person name="Loubradou J."/>
            <person name="Henrissat B."/>
            <person name="Grigoriev I.V."/>
            <person name="Corradi N."/>
            <person name="Roux C."/>
            <person name="Martin F.M."/>
        </authorList>
    </citation>
    <scope>NUCLEOTIDE SEQUENCE [LARGE SCALE GENOMIC DNA]</scope>
    <source>
        <strain evidence="2 3">DAOM 194757</strain>
    </source>
</reference>
<dbReference type="Proteomes" id="UP000266673">
    <property type="component" value="Unassembled WGS sequence"/>
</dbReference>
<proteinExistence type="predicted"/>
<keyword evidence="3" id="KW-1185">Reference proteome</keyword>
<dbReference type="OrthoDB" id="4062651at2759"/>